<evidence type="ECO:0000256" key="3">
    <source>
        <dbReference type="ARBA" id="ARBA00022692"/>
    </source>
</evidence>
<dbReference type="GO" id="GO:0005886">
    <property type="term" value="C:plasma membrane"/>
    <property type="evidence" value="ECO:0007669"/>
    <property type="project" value="UniProtKB-SubCell"/>
</dbReference>
<feature type="domain" description="Copper resistance protein D" evidence="7">
    <location>
        <begin position="192"/>
        <end position="291"/>
    </location>
</feature>
<proteinExistence type="predicted"/>
<feature type="transmembrane region" description="Helical" evidence="6">
    <location>
        <begin position="390"/>
        <end position="408"/>
    </location>
</feature>
<keyword evidence="3 6" id="KW-0812">Transmembrane</keyword>
<feature type="transmembrane region" description="Helical" evidence="6">
    <location>
        <begin position="94"/>
        <end position="116"/>
    </location>
</feature>
<feature type="transmembrane region" description="Helical" evidence="6">
    <location>
        <begin position="58"/>
        <end position="82"/>
    </location>
</feature>
<keyword evidence="2" id="KW-1003">Cell membrane</keyword>
<evidence type="ECO:0000256" key="6">
    <source>
        <dbReference type="SAM" id="Phobius"/>
    </source>
</evidence>
<accession>A0AA48R935</accession>
<feature type="transmembrane region" description="Helical" evidence="6">
    <location>
        <begin position="233"/>
        <end position="255"/>
    </location>
</feature>
<keyword evidence="4 6" id="KW-1133">Transmembrane helix</keyword>
<feature type="transmembrane region" description="Helical" evidence="6">
    <location>
        <begin position="153"/>
        <end position="178"/>
    </location>
</feature>
<feature type="transmembrane region" description="Helical" evidence="6">
    <location>
        <begin position="360"/>
        <end position="378"/>
    </location>
</feature>
<feature type="transmembrane region" description="Helical" evidence="6">
    <location>
        <begin position="199"/>
        <end position="221"/>
    </location>
</feature>
<comment type="subcellular location">
    <subcellularLocation>
        <location evidence="1">Cell membrane</location>
        <topology evidence="1">Multi-pass membrane protein</topology>
    </subcellularLocation>
</comment>
<feature type="transmembrane region" description="Helical" evidence="6">
    <location>
        <begin position="520"/>
        <end position="539"/>
    </location>
</feature>
<protein>
    <recommendedName>
        <fullName evidence="7">Copper resistance protein D domain-containing protein</fullName>
    </recommendedName>
</protein>
<evidence type="ECO:0000256" key="4">
    <source>
        <dbReference type="ARBA" id="ARBA00022989"/>
    </source>
</evidence>
<dbReference type="InterPro" id="IPR032694">
    <property type="entry name" value="CopC/D"/>
</dbReference>
<organism evidence="8">
    <name type="scientific">freshwater sediment metagenome</name>
    <dbReference type="NCBI Taxonomy" id="556182"/>
    <lineage>
        <taxon>unclassified sequences</taxon>
        <taxon>metagenomes</taxon>
        <taxon>ecological metagenomes</taxon>
    </lineage>
</organism>
<feature type="transmembrane region" description="Helical" evidence="6">
    <location>
        <begin position="13"/>
        <end position="38"/>
    </location>
</feature>
<dbReference type="AlphaFoldDB" id="A0AA48R935"/>
<dbReference type="InterPro" id="IPR008457">
    <property type="entry name" value="Cu-R_CopD_dom"/>
</dbReference>
<keyword evidence="5 6" id="KW-0472">Membrane</keyword>
<evidence type="ECO:0000259" key="7">
    <source>
        <dbReference type="Pfam" id="PF05425"/>
    </source>
</evidence>
<evidence type="ECO:0000256" key="2">
    <source>
        <dbReference type="ARBA" id="ARBA00022475"/>
    </source>
</evidence>
<evidence type="ECO:0000256" key="1">
    <source>
        <dbReference type="ARBA" id="ARBA00004651"/>
    </source>
</evidence>
<reference evidence="8" key="1">
    <citation type="submission" date="2023-07" db="EMBL/GenBank/DDBJ databases">
        <authorList>
            <person name="Pelsma A.J. K."/>
        </authorList>
    </citation>
    <scope>NUCLEOTIDE SEQUENCE</scope>
</reference>
<feature type="transmembrane region" description="Helical" evidence="6">
    <location>
        <begin position="123"/>
        <end position="141"/>
    </location>
</feature>
<name>A0AA48R935_9ZZZZ</name>
<dbReference type="GO" id="GO:0006825">
    <property type="term" value="P:copper ion transport"/>
    <property type="evidence" value="ECO:0007669"/>
    <property type="project" value="InterPro"/>
</dbReference>
<sequence length="542" mass="57880">MQLFVDIYGFLSVVLRGVILAAQSVSVGGLAFLLMLVWPLAPRLGDAGKALESRALRLVFLAACALFVAEALAGASLTLMLVGTLEIPVHEAAGARAVAVDLLAAALAAVIALSVWRALRGGAAIRAAAPVLAALLLGVQAGSTHAVSQFEGAYALAAAEFLHMLGAAVWIGGIPYFLMALTDVAEPQARGEVARRFSLMSVGAVAALLGGGVLMAVFYVGAPPALYGTSYGVMLSAKILLLLGLLFLGGLNFLAVRKLQTEPAGPLLRTRRFAETEIGVGLTVLFCAASLASLPPARDLPNDRASLAEIVDRLEPRLPVRLDSPDFETLSAALPPEALKNVPPGAQPPRTPADIAWSEYNHHWAGLFVVAMGVMALLERLVPRLAPIMSHWPLVFLGLAGFLFLRADEMVWPLGRLGLIESLRDPEIAQHRLLTLLIVAFGLFEWQVRRGRIKAWWAPYVFPISTATAAAFLLTHSHALSNLKEETLIEITHTPLALVGVAAGWSRWLELRLDGRAKRIAGFVWPIAFILAGLSLVFYREA</sequence>
<feature type="transmembrane region" description="Helical" evidence="6">
    <location>
        <begin position="456"/>
        <end position="475"/>
    </location>
</feature>
<dbReference type="Pfam" id="PF05425">
    <property type="entry name" value="CopD"/>
    <property type="match status" value="1"/>
</dbReference>
<feature type="transmembrane region" description="Helical" evidence="6">
    <location>
        <begin position="487"/>
        <end position="508"/>
    </location>
</feature>
<evidence type="ECO:0000313" key="8">
    <source>
        <dbReference type="EMBL" id="CAJ0850880.1"/>
    </source>
</evidence>
<dbReference type="PANTHER" id="PTHR34820:SF4">
    <property type="entry name" value="INNER MEMBRANE PROTEIN YEBZ"/>
    <property type="match status" value="1"/>
</dbReference>
<dbReference type="EMBL" id="OY288114">
    <property type="protein sequence ID" value="CAJ0850880.1"/>
    <property type="molecule type" value="Genomic_DNA"/>
</dbReference>
<evidence type="ECO:0000256" key="5">
    <source>
        <dbReference type="ARBA" id="ARBA00023136"/>
    </source>
</evidence>
<gene>
    <name evidence="8" type="ORF">AMST5_00335</name>
</gene>
<dbReference type="PANTHER" id="PTHR34820">
    <property type="entry name" value="INNER MEMBRANE PROTEIN YEBZ"/>
    <property type="match status" value="1"/>
</dbReference>